<feature type="domain" description="Autotransporter" evidence="2">
    <location>
        <begin position="446"/>
        <end position="733"/>
    </location>
</feature>
<keyword evidence="1" id="KW-0732">Signal</keyword>
<dbReference type="SMART" id="SM00869">
    <property type="entry name" value="Autotransporter"/>
    <property type="match status" value="1"/>
</dbReference>
<feature type="signal peptide" evidence="1">
    <location>
        <begin position="1"/>
        <end position="22"/>
    </location>
</feature>
<sequence length="733" mass="78026">MGFTAKSLALAVAFTAASASFADHITEDLYNSIVVFGDDFSDSGNAGIFTSADPDGIFPRQPAVSFMAQRFGLAPLSPSCFGLGPAFGGAIPCAPAPGTPEQQRAQIAASVLANGSNWAVGGNHTADVLLDLVGPQRFRQLFPNTTVADHNELTTILPDSTRCGPDGVCDPAAGESPYLSPAEVALATAAFGNPAALQALVDDPSNNITLTGVPFATGQGYLPQNVAAKISGNTTSIPRDRLFFLNGGANDIVDATLAGNITPARMLRSANFLATAAAELKSAGADYVVVSNVLRIGDTPLMNDMGPAAVSTANIGTTLFNESLRRQINAIGDVLILDMEGIIALALDRPGLFGFADIDQDSTCFAAGGCANPDPVYSQTGSAPDADRLLFNDGLNLTLAGQQLLGDYYYSVLSAPVGFAILPDLGYQNTRVHQSNIDHHMTAQRFRDPETTLFFGGAWGHANLGYGPARNRGENAWNGFLGFSFAGSDCFEWALGLSYGESDYSPHGLQLESRNLNFSAFARWDNERFFVDGGVTYSDIDYWDVDRTVYLRGLQSEVSGDTDGDGVSLFARAGYDSVLALPCHIGPFVSVAWTRINVDSFSESTNLDLTYIGSDGATLDPIGLRVRGQERDYVRYRGGFFYNAPEEADWRWFGEVWLEYNDGDETDDVGIGIKSIPFNSAYMAAYDSRNEGFFANGAGALVGLNLTDKFQVSGNVVVGPSDTIGGLNINYRF</sequence>
<evidence type="ECO:0000259" key="2">
    <source>
        <dbReference type="PROSITE" id="PS51208"/>
    </source>
</evidence>
<name>A0A7W4ZBY8_9GAMM</name>
<comment type="caution">
    <text evidence="3">The sequence shown here is derived from an EMBL/GenBank/DDBJ whole genome shotgun (WGS) entry which is preliminary data.</text>
</comment>
<evidence type="ECO:0000256" key="1">
    <source>
        <dbReference type="SAM" id="SignalP"/>
    </source>
</evidence>
<reference evidence="3 4" key="1">
    <citation type="submission" date="2020-08" db="EMBL/GenBank/DDBJ databases">
        <title>Genomic Encyclopedia of Type Strains, Phase III (KMG-III): the genomes of soil and plant-associated and newly described type strains.</title>
        <authorList>
            <person name="Whitman W."/>
        </authorList>
    </citation>
    <scope>NUCLEOTIDE SEQUENCE [LARGE SCALE GENOMIC DNA]</scope>
    <source>
        <strain evidence="3 4">CECT 8799</strain>
    </source>
</reference>
<evidence type="ECO:0000313" key="4">
    <source>
        <dbReference type="Proteomes" id="UP000535937"/>
    </source>
</evidence>
<proteinExistence type="predicted"/>
<gene>
    <name evidence="3" type="ORF">FHS09_003634</name>
</gene>
<dbReference type="InterPro" id="IPR006315">
    <property type="entry name" value="OM_autotransptr_brl_dom"/>
</dbReference>
<feature type="chain" id="PRO_5031297078" evidence="1">
    <location>
        <begin position="23"/>
        <end position="733"/>
    </location>
</feature>
<dbReference type="PROSITE" id="PS51208">
    <property type="entry name" value="AUTOTRANSPORTER"/>
    <property type="match status" value="1"/>
</dbReference>
<accession>A0A7W4ZBY8</accession>
<dbReference type="GO" id="GO:0019867">
    <property type="term" value="C:outer membrane"/>
    <property type="evidence" value="ECO:0007669"/>
    <property type="project" value="InterPro"/>
</dbReference>
<dbReference type="GO" id="GO:0016788">
    <property type="term" value="F:hydrolase activity, acting on ester bonds"/>
    <property type="evidence" value="ECO:0007669"/>
    <property type="project" value="UniProtKB-ARBA"/>
</dbReference>
<protein>
    <submittedName>
        <fullName evidence="3">Phospholipase/lecithinase/hemolysin</fullName>
    </submittedName>
</protein>
<dbReference type="InterPro" id="IPR005546">
    <property type="entry name" value="Autotransporte_beta"/>
</dbReference>
<dbReference type="Proteomes" id="UP000535937">
    <property type="component" value="Unassembled WGS sequence"/>
</dbReference>
<dbReference type="Pfam" id="PF03797">
    <property type="entry name" value="Autotransporter"/>
    <property type="match status" value="1"/>
</dbReference>
<dbReference type="InterPro" id="IPR036709">
    <property type="entry name" value="Autotransporte_beta_dom_sf"/>
</dbReference>
<keyword evidence="4" id="KW-1185">Reference proteome</keyword>
<dbReference type="SUPFAM" id="SSF103515">
    <property type="entry name" value="Autotransporter"/>
    <property type="match status" value="1"/>
</dbReference>
<dbReference type="Gene3D" id="2.40.128.130">
    <property type="entry name" value="Autotransporter beta-domain"/>
    <property type="match status" value="1"/>
</dbReference>
<organism evidence="3 4">
    <name type="scientific">Microbulbifer rhizosphaerae</name>
    <dbReference type="NCBI Taxonomy" id="1562603"/>
    <lineage>
        <taxon>Bacteria</taxon>
        <taxon>Pseudomonadati</taxon>
        <taxon>Pseudomonadota</taxon>
        <taxon>Gammaproteobacteria</taxon>
        <taxon>Cellvibrionales</taxon>
        <taxon>Microbulbiferaceae</taxon>
        <taxon>Microbulbifer</taxon>
    </lineage>
</organism>
<dbReference type="RefSeq" id="WP_183462380.1">
    <property type="nucleotide sequence ID" value="NZ_JACHWZ010000020.1"/>
</dbReference>
<dbReference type="EMBL" id="JACHWZ010000020">
    <property type="protein sequence ID" value="MBB3062785.1"/>
    <property type="molecule type" value="Genomic_DNA"/>
</dbReference>
<dbReference type="AlphaFoldDB" id="A0A7W4ZBY8"/>
<dbReference type="NCBIfam" id="TIGR01414">
    <property type="entry name" value="autotrans_barl"/>
    <property type="match status" value="1"/>
</dbReference>
<dbReference type="InterPro" id="IPR036514">
    <property type="entry name" value="SGNH_hydro_sf"/>
</dbReference>
<evidence type="ECO:0000313" key="3">
    <source>
        <dbReference type="EMBL" id="MBB3062785.1"/>
    </source>
</evidence>
<dbReference type="Gene3D" id="3.40.50.1110">
    <property type="entry name" value="SGNH hydrolase"/>
    <property type="match status" value="2"/>
</dbReference>